<feature type="non-terminal residue" evidence="1">
    <location>
        <position position="1"/>
    </location>
</feature>
<gene>
    <name evidence="1" type="ORF">Anas_07968</name>
</gene>
<keyword evidence="2" id="KW-1185">Reference proteome</keyword>
<organism evidence="1 2">
    <name type="scientific">Armadillidium nasatum</name>
    <dbReference type="NCBI Taxonomy" id="96803"/>
    <lineage>
        <taxon>Eukaryota</taxon>
        <taxon>Metazoa</taxon>
        <taxon>Ecdysozoa</taxon>
        <taxon>Arthropoda</taxon>
        <taxon>Crustacea</taxon>
        <taxon>Multicrustacea</taxon>
        <taxon>Malacostraca</taxon>
        <taxon>Eumalacostraca</taxon>
        <taxon>Peracarida</taxon>
        <taxon>Isopoda</taxon>
        <taxon>Oniscidea</taxon>
        <taxon>Crinocheta</taxon>
        <taxon>Armadillidiidae</taxon>
        <taxon>Armadillidium</taxon>
    </lineage>
</organism>
<protein>
    <submittedName>
        <fullName evidence="1">Uncharacterized protein</fullName>
    </submittedName>
</protein>
<evidence type="ECO:0000313" key="1">
    <source>
        <dbReference type="EMBL" id="KAB7499646.1"/>
    </source>
</evidence>
<sequence>GTPDLHRMTGSKYATGFSGCIHRLKIGINEIHSFMDFALKGVNVTPCPSSYYEMRARNFVEYVYPPSVIKHTSITTKRKTNFQESLSRLEVRGLLKMLRAPLIF</sequence>
<proteinExistence type="predicted"/>
<comment type="caution">
    <text evidence="1">The sequence shown here is derived from an EMBL/GenBank/DDBJ whole genome shotgun (WGS) entry which is preliminary data.</text>
</comment>
<name>A0A5N5SZK2_9CRUS</name>
<dbReference type="OrthoDB" id="10055367at2759"/>
<dbReference type="AlphaFoldDB" id="A0A5N5SZK2"/>
<dbReference type="EMBL" id="SEYY01017471">
    <property type="protein sequence ID" value="KAB7499646.1"/>
    <property type="molecule type" value="Genomic_DNA"/>
</dbReference>
<accession>A0A5N5SZK2</accession>
<evidence type="ECO:0000313" key="2">
    <source>
        <dbReference type="Proteomes" id="UP000326759"/>
    </source>
</evidence>
<dbReference type="Proteomes" id="UP000326759">
    <property type="component" value="Unassembled WGS sequence"/>
</dbReference>
<reference evidence="1 2" key="1">
    <citation type="journal article" date="2019" name="PLoS Biol.">
        <title>Sex chromosomes control vertical transmission of feminizing Wolbachia symbionts in an isopod.</title>
        <authorList>
            <person name="Becking T."/>
            <person name="Chebbi M.A."/>
            <person name="Giraud I."/>
            <person name="Moumen B."/>
            <person name="Laverre T."/>
            <person name="Caubet Y."/>
            <person name="Peccoud J."/>
            <person name="Gilbert C."/>
            <person name="Cordaux R."/>
        </authorList>
    </citation>
    <scope>NUCLEOTIDE SEQUENCE [LARGE SCALE GENOMIC DNA]</scope>
    <source>
        <strain evidence="1">ANa2</strain>
        <tissue evidence="1">Whole body excluding digestive tract and cuticle</tissue>
    </source>
</reference>